<feature type="compositionally biased region" description="Low complexity" evidence="1">
    <location>
        <begin position="34"/>
        <end position="49"/>
    </location>
</feature>
<dbReference type="EMBL" id="VWRR01000010">
    <property type="protein sequence ID" value="KAF6002580.1"/>
    <property type="molecule type" value="Genomic_DNA"/>
</dbReference>
<protein>
    <submittedName>
        <fullName evidence="2">Uncharacterized protein</fullName>
    </submittedName>
</protein>
<organism evidence="2 3">
    <name type="scientific">Cyanidiococcus yangmingshanensis</name>
    <dbReference type="NCBI Taxonomy" id="2690220"/>
    <lineage>
        <taxon>Eukaryota</taxon>
        <taxon>Rhodophyta</taxon>
        <taxon>Bangiophyceae</taxon>
        <taxon>Cyanidiales</taxon>
        <taxon>Cyanidiaceae</taxon>
        <taxon>Cyanidiococcus</taxon>
    </lineage>
</organism>
<evidence type="ECO:0000313" key="2">
    <source>
        <dbReference type="EMBL" id="KAF6002580.1"/>
    </source>
</evidence>
<dbReference type="Proteomes" id="UP000530660">
    <property type="component" value="Unassembled WGS sequence"/>
</dbReference>
<evidence type="ECO:0000256" key="1">
    <source>
        <dbReference type="SAM" id="MobiDB-lite"/>
    </source>
</evidence>
<dbReference type="AlphaFoldDB" id="A0A7J7IIL2"/>
<comment type="caution">
    <text evidence="2">The sequence shown here is derived from an EMBL/GenBank/DDBJ whole genome shotgun (WGS) entry which is preliminary data.</text>
</comment>
<evidence type="ECO:0000313" key="3">
    <source>
        <dbReference type="Proteomes" id="UP000530660"/>
    </source>
</evidence>
<feature type="compositionally biased region" description="Low complexity" evidence="1">
    <location>
        <begin position="1"/>
        <end position="12"/>
    </location>
</feature>
<reference evidence="2 3" key="1">
    <citation type="journal article" date="2020" name="J. Phycol.">
        <title>Comparative genome analysis reveals Cyanidiococcus gen. nov., a new extremophilic red algal genus sister to Cyanidioschyzon (Cyanidioschyzonaceae, Rhodophyta).</title>
        <authorList>
            <person name="Liu S.-L."/>
            <person name="Chiang Y.-R."/>
            <person name="Yoon H.S."/>
            <person name="Fu H.-Y."/>
        </authorList>
    </citation>
    <scope>NUCLEOTIDE SEQUENCE [LARGE SCALE GENOMIC DNA]</scope>
    <source>
        <strain evidence="2 3">THAL066</strain>
    </source>
</reference>
<name>A0A7J7IIL2_9RHOD</name>
<keyword evidence="3" id="KW-1185">Reference proteome</keyword>
<proteinExistence type="predicted"/>
<gene>
    <name evidence="2" type="ORF">F1559_004505</name>
</gene>
<feature type="region of interest" description="Disordered" evidence="1">
    <location>
        <begin position="1"/>
        <end position="80"/>
    </location>
</feature>
<sequence>MVSVYSDYSDVSTCPPPKPFPAKRLRVGEERTTSARVLSKRASSASASSTQLPKSKGQAAPSRPQVALARADSSAAPAAHMKVGEQRRVLFVELNGKFNDECSAELRAPYAPTGVDMADLTWGGMERRHLALAK</sequence>
<accession>A0A7J7IIL2</accession>
<feature type="compositionally biased region" description="Low complexity" evidence="1">
    <location>
        <begin position="67"/>
        <end position="79"/>
    </location>
</feature>